<accession>W9VJ50</accession>
<organism evidence="2 3">
    <name type="scientific">Cladophialophora yegresii CBS 114405</name>
    <dbReference type="NCBI Taxonomy" id="1182544"/>
    <lineage>
        <taxon>Eukaryota</taxon>
        <taxon>Fungi</taxon>
        <taxon>Dikarya</taxon>
        <taxon>Ascomycota</taxon>
        <taxon>Pezizomycotina</taxon>
        <taxon>Eurotiomycetes</taxon>
        <taxon>Chaetothyriomycetidae</taxon>
        <taxon>Chaetothyriales</taxon>
        <taxon>Herpotrichiellaceae</taxon>
        <taxon>Cladophialophora</taxon>
    </lineage>
</organism>
<comment type="caution">
    <text evidence="2">The sequence shown here is derived from an EMBL/GenBank/DDBJ whole genome shotgun (WGS) entry which is preliminary data.</text>
</comment>
<evidence type="ECO:0000313" key="3">
    <source>
        <dbReference type="Proteomes" id="UP000019473"/>
    </source>
</evidence>
<feature type="region of interest" description="Disordered" evidence="1">
    <location>
        <begin position="67"/>
        <end position="91"/>
    </location>
</feature>
<dbReference type="EMBL" id="AMGW01000006">
    <property type="protein sequence ID" value="EXJ55712.1"/>
    <property type="molecule type" value="Genomic_DNA"/>
</dbReference>
<dbReference type="VEuPathDB" id="FungiDB:A1O7_08641"/>
<feature type="region of interest" description="Disordered" evidence="1">
    <location>
        <begin position="137"/>
        <end position="218"/>
    </location>
</feature>
<feature type="compositionally biased region" description="Low complexity" evidence="1">
    <location>
        <begin position="199"/>
        <end position="212"/>
    </location>
</feature>
<dbReference type="HOGENOM" id="CLU_1170537_0_0_1"/>
<evidence type="ECO:0000256" key="1">
    <source>
        <dbReference type="SAM" id="MobiDB-lite"/>
    </source>
</evidence>
<feature type="compositionally biased region" description="Basic and acidic residues" evidence="1">
    <location>
        <begin position="153"/>
        <end position="172"/>
    </location>
</feature>
<sequence length="218" mass="24195">MAEPPQQTGAQTEPSLPQELIMLWCSDTLRNVPLAAAAIDTRSPCNTITQQEMTRLLGVVHYLRARPEADDPDNPDPDPHQHHHRGQGLVGTKLLQIEHAEVSILREETFCIVTHAPWPIVLNRSINVADATPEVHVLGGSVDPKKDQKRKKEAKDQAKKREQQRIKEREVEGGEEDVKDEGERKVQKQAGQGQGQGQGQTQTPAQTQTQTQNPSPSN</sequence>
<protein>
    <submittedName>
        <fullName evidence="2">Uncharacterized protein</fullName>
    </submittedName>
</protein>
<evidence type="ECO:0000313" key="2">
    <source>
        <dbReference type="EMBL" id="EXJ55712.1"/>
    </source>
</evidence>
<proteinExistence type="predicted"/>
<reference evidence="2 3" key="1">
    <citation type="submission" date="2013-03" db="EMBL/GenBank/DDBJ databases">
        <title>The Genome Sequence of Cladophialophora yegresii CBS 114405.</title>
        <authorList>
            <consortium name="The Broad Institute Genomics Platform"/>
            <person name="Cuomo C."/>
            <person name="de Hoog S."/>
            <person name="Gorbushina A."/>
            <person name="Walker B."/>
            <person name="Young S.K."/>
            <person name="Zeng Q."/>
            <person name="Gargeya S."/>
            <person name="Fitzgerald M."/>
            <person name="Haas B."/>
            <person name="Abouelleil A."/>
            <person name="Allen A.W."/>
            <person name="Alvarado L."/>
            <person name="Arachchi H.M."/>
            <person name="Berlin A.M."/>
            <person name="Chapman S.B."/>
            <person name="Gainer-Dewar J."/>
            <person name="Goldberg J."/>
            <person name="Griggs A."/>
            <person name="Gujja S."/>
            <person name="Hansen M."/>
            <person name="Howarth C."/>
            <person name="Imamovic A."/>
            <person name="Ireland A."/>
            <person name="Larimer J."/>
            <person name="McCowan C."/>
            <person name="Murphy C."/>
            <person name="Pearson M."/>
            <person name="Poon T.W."/>
            <person name="Priest M."/>
            <person name="Roberts A."/>
            <person name="Saif S."/>
            <person name="Shea T."/>
            <person name="Sisk P."/>
            <person name="Sykes S."/>
            <person name="Wortman J."/>
            <person name="Nusbaum C."/>
            <person name="Birren B."/>
        </authorList>
    </citation>
    <scope>NUCLEOTIDE SEQUENCE [LARGE SCALE GENOMIC DNA]</scope>
    <source>
        <strain evidence="2 3">CBS 114405</strain>
    </source>
</reference>
<keyword evidence="3" id="KW-1185">Reference proteome</keyword>
<dbReference type="GeneID" id="19183207"/>
<dbReference type="RefSeq" id="XP_007760822.1">
    <property type="nucleotide sequence ID" value="XM_007762632.1"/>
</dbReference>
<gene>
    <name evidence="2" type="ORF">A1O7_08641</name>
</gene>
<dbReference type="Proteomes" id="UP000019473">
    <property type="component" value="Unassembled WGS sequence"/>
</dbReference>
<name>W9VJ50_9EURO</name>
<dbReference type="AlphaFoldDB" id="W9VJ50"/>